<protein>
    <submittedName>
        <fullName evidence="1">Uncharacterized protein</fullName>
    </submittedName>
</protein>
<comment type="caution">
    <text evidence="1">The sequence shown here is derived from an EMBL/GenBank/DDBJ whole genome shotgun (WGS) entry which is preliminary data.</text>
</comment>
<dbReference type="Proteomes" id="UP000761574">
    <property type="component" value="Unassembled WGS sequence"/>
</dbReference>
<organism evidence="1 2">
    <name type="scientific">Shewanella algidipiscicola</name>
    <dbReference type="NCBI Taxonomy" id="614070"/>
    <lineage>
        <taxon>Bacteria</taxon>
        <taxon>Pseudomonadati</taxon>
        <taxon>Pseudomonadota</taxon>
        <taxon>Gammaproteobacteria</taxon>
        <taxon>Alteromonadales</taxon>
        <taxon>Shewanellaceae</taxon>
        <taxon>Shewanella</taxon>
    </lineage>
</organism>
<accession>A0ABQ4PGH2</accession>
<evidence type="ECO:0000313" key="2">
    <source>
        <dbReference type="Proteomes" id="UP000761574"/>
    </source>
</evidence>
<reference evidence="1 2" key="1">
    <citation type="submission" date="2021-05" db="EMBL/GenBank/DDBJ databases">
        <title>Molecular characterization for Shewanella algae harboring chromosomal blaOXA-55-like strains isolated from clinical and environment sample.</title>
        <authorList>
            <person name="Ohama Y."/>
            <person name="Aoki K."/>
            <person name="Harada S."/>
            <person name="Moriya K."/>
            <person name="Ishii Y."/>
            <person name="Tateda K."/>
        </authorList>
    </citation>
    <scope>NUCLEOTIDE SEQUENCE [LARGE SCALE GENOMIC DNA]</scope>
    <source>
        <strain evidence="1 2">LMG 23746</strain>
    </source>
</reference>
<keyword evidence="2" id="KW-1185">Reference proteome</keyword>
<gene>
    <name evidence="1" type="ORF">TUM4630_17110</name>
</gene>
<evidence type="ECO:0000313" key="1">
    <source>
        <dbReference type="EMBL" id="GIU46487.1"/>
    </source>
</evidence>
<name>A0ABQ4PGH2_9GAMM</name>
<dbReference type="RefSeq" id="WP_119978571.1">
    <property type="nucleotide sequence ID" value="NZ_BPFB01000016.1"/>
</dbReference>
<sequence>MGWFSNACSSVGNFVSSAVSTVKSAASSAYETVKSVASKAIGWMAEKADVFVGSVKKAWKAVKPYVEQIRGVLRSAAQSVSHPWLKTALLSLEKGLGALTAFEKSPIAKKIDAAIKWSIKLAQRWHKAQTVDADKNERSESTNQQNDVLNAEELKEAKTHQQEFRFAEDEVIPEEQRHNLELASAINDFEIAKAELSLAIDAEPTDFEHYLRLRATQKLLTIADKKLRTSMTVDDLNSDDLFLIRIASDLIKANPELNKNAAERLDRVLTRQHGKKLAPFVFEELIVSWAKNAEVLEEEWNIANRAYAKDKMLLQRLTLACKIQDELSSEEASELALLEINVPKNKLSLDKLSEEQLDIERYVGAAEGFLQLLEKTEEQIELEDRSYLLEDGHKIGVLLIDCAEHSKSFNELTPDEQSLLNDYANIFKQESKVRMDTILKVAV</sequence>
<dbReference type="EMBL" id="BPFB01000016">
    <property type="protein sequence ID" value="GIU46487.1"/>
    <property type="molecule type" value="Genomic_DNA"/>
</dbReference>
<proteinExistence type="predicted"/>